<keyword evidence="3 4" id="KW-0479">Metal-binding</keyword>
<dbReference type="NCBIfam" id="TIGR00486">
    <property type="entry name" value="YbgI_SA1388"/>
    <property type="match status" value="1"/>
</dbReference>
<dbReference type="InterPro" id="IPR036069">
    <property type="entry name" value="DUF34/NIF3_sf"/>
</dbReference>
<feature type="binding site" evidence="4">
    <location>
        <position position="64"/>
    </location>
    <ligand>
        <name>a divalent metal cation</name>
        <dbReference type="ChEBI" id="CHEBI:60240"/>
        <label>2</label>
    </ligand>
</feature>
<dbReference type="InterPro" id="IPR002678">
    <property type="entry name" value="DUF34/NIF3"/>
</dbReference>
<sequence length="266" mass="30082">MKLKNIIDYIEDWAPKSLIDTWDNTGFQIGSEKKDIKSILIALDLDEDILKKAIEDKFDLIITHHPIIFKPLKNIISTNPKEKLILDIIKNDIAVYNAHSNLDLAIGGVNDELAKLLNIKNTINLKEIFKREINGESISYGYGRIGEISETGLEEFIGVIKSSLNIENLILYGSIHKTIRKVAVCGGSGSDFIENAIEGKADLYITADIKYHEAQDAYERGLTLIDVGHFHSEKIILPVIKRYLEKEFKTLSIEVVMQQSLPKKIY</sequence>
<dbReference type="GO" id="GO:0046872">
    <property type="term" value="F:metal ion binding"/>
    <property type="evidence" value="ECO:0007669"/>
    <property type="project" value="UniProtKB-KW"/>
</dbReference>
<feature type="binding site" evidence="4">
    <location>
        <position position="229"/>
    </location>
    <ligand>
        <name>a divalent metal cation</name>
        <dbReference type="ChEBI" id="CHEBI:60240"/>
        <label>1</label>
    </ligand>
</feature>
<evidence type="ECO:0000256" key="4">
    <source>
        <dbReference type="PIRSR" id="PIRSR602678-1"/>
    </source>
</evidence>
<feature type="binding site" evidence="4">
    <location>
        <position position="65"/>
    </location>
    <ligand>
        <name>a divalent metal cation</name>
        <dbReference type="ChEBI" id="CHEBI:60240"/>
        <label>1</label>
    </ligand>
</feature>
<gene>
    <name evidence="5" type="ORF">TICRE_05890</name>
</gene>
<dbReference type="EMBL" id="LTDM01000008">
    <property type="protein sequence ID" value="OLS03359.1"/>
    <property type="molecule type" value="Genomic_DNA"/>
</dbReference>
<organism evidence="5 6">
    <name type="scientific">Tissierella creatinophila DSM 6911</name>
    <dbReference type="NCBI Taxonomy" id="1123403"/>
    <lineage>
        <taxon>Bacteria</taxon>
        <taxon>Bacillati</taxon>
        <taxon>Bacillota</taxon>
        <taxon>Tissierellia</taxon>
        <taxon>Tissierellales</taxon>
        <taxon>Tissierellaceae</taxon>
        <taxon>Tissierella</taxon>
    </lineage>
</organism>
<feature type="binding site" evidence="4">
    <location>
        <position position="233"/>
    </location>
    <ligand>
        <name>a divalent metal cation</name>
        <dbReference type="ChEBI" id="CHEBI:60240"/>
        <label>1</label>
    </ligand>
</feature>
<keyword evidence="5" id="KW-0378">Hydrolase</keyword>
<dbReference type="AlphaFoldDB" id="A0A1U7M819"/>
<protein>
    <recommendedName>
        <fullName evidence="2">GTP cyclohydrolase 1 type 2 homolog</fullName>
    </recommendedName>
</protein>
<dbReference type="SUPFAM" id="SSF102705">
    <property type="entry name" value="NIF3 (NGG1p interacting factor 3)-like"/>
    <property type="match status" value="1"/>
</dbReference>
<accession>A0A1U7M819</accession>
<name>A0A1U7M819_TISCR</name>
<dbReference type="Gene3D" id="3.40.1390.30">
    <property type="entry name" value="NIF3 (NGG1p interacting factor 3)-like"/>
    <property type="match status" value="2"/>
</dbReference>
<comment type="caution">
    <text evidence="5">The sequence shown here is derived from an EMBL/GenBank/DDBJ whole genome shotgun (WGS) entry which is preliminary data.</text>
</comment>
<reference evidence="5 6" key="1">
    <citation type="submission" date="2016-02" db="EMBL/GenBank/DDBJ databases">
        <title>Genome sequence of Tissierella creatinophila DSM 6911.</title>
        <authorList>
            <person name="Poehlein A."/>
            <person name="Daniel R."/>
        </authorList>
    </citation>
    <scope>NUCLEOTIDE SEQUENCE [LARGE SCALE GENOMIC DNA]</scope>
    <source>
        <strain evidence="5 6">DSM 6911</strain>
    </source>
</reference>
<evidence type="ECO:0000313" key="5">
    <source>
        <dbReference type="EMBL" id="OLS03359.1"/>
    </source>
</evidence>
<dbReference type="GO" id="GO:0016787">
    <property type="term" value="F:hydrolase activity"/>
    <property type="evidence" value="ECO:0007669"/>
    <property type="project" value="UniProtKB-KW"/>
</dbReference>
<dbReference type="Proteomes" id="UP000186112">
    <property type="component" value="Unassembled WGS sequence"/>
</dbReference>
<dbReference type="PANTHER" id="PTHR13799:SF14">
    <property type="entry name" value="GTP CYCLOHYDROLASE 1 TYPE 2 HOMOLOG"/>
    <property type="match status" value="1"/>
</dbReference>
<dbReference type="GO" id="GO:0005737">
    <property type="term" value="C:cytoplasm"/>
    <property type="evidence" value="ECO:0007669"/>
    <property type="project" value="TreeGrafter"/>
</dbReference>
<dbReference type="Pfam" id="PF01784">
    <property type="entry name" value="DUF34_NIF3"/>
    <property type="match status" value="1"/>
</dbReference>
<dbReference type="PANTHER" id="PTHR13799">
    <property type="entry name" value="NGG1 INTERACTING FACTOR 3"/>
    <property type="match status" value="1"/>
</dbReference>
<dbReference type="FunFam" id="3.40.1390.30:FF:000001">
    <property type="entry name" value="GTP cyclohydrolase 1 type 2"/>
    <property type="match status" value="1"/>
</dbReference>
<keyword evidence="6" id="KW-1185">Reference proteome</keyword>
<feature type="binding site" evidence="4">
    <location>
        <position position="103"/>
    </location>
    <ligand>
        <name>a divalent metal cation</name>
        <dbReference type="ChEBI" id="CHEBI:60240"/>
        <label>1</label>
    </ligand>
</feature>
<evidence type="ECO:0000256" key="2">
    <source>
        <dbReference type="ARBA" id="ARBA00022112"/>
    </source>
</evidence>
<proteinExistence type="inferred from homology"/>
<comment type="similarity">
    <text evidence="1">Belongs to the GTP cyclohydrolase I type 2/NIF3 family.</text>
</comment>
<dbReference type="RefSeq" id="WP_075724962.1">
    <property type="nucleotide sequence ID" value="NZ_LTDM01000008.1"/>
</dbReference>
<dbReference type="OrthoDB" id="9792792at2"/>
<evidence type="ECO:0000256" key="3">
    <source>
        <dbReference type="ARBA" id="ARBA00022723"/>
    </source>
</evidence>
<evidence type="ECO:0000313" key="6">
    <source>
        <dbReference type="Proteomes" id="UP000186112"/>
    </source>
</evidence>
<evidence type="ECO:0000256" key="1">
    <source>
        <dbReference type="ARBA" id="ARBA00006964"/>
    </source>
</evidence>